<name>A0A5C6D9Q8_9BACT</name>
<protein>
    <recommendedName>
        <fullName evidence="1">Glycosyltransferase subfamily 4-like N-terminal domain-containing protein</fullName>
    </recommendedName>
</protein>
<feature type="domain" description="Glycosyltransferase subfamily 4-like N-terminal" evidence="1">
    <location>
        <begin position="27"/>
        <end position="179"/>
    </location>
</feature>
<dbReference type="InterPro" id="IPR028098">
    <property type="entry name" value="Glyco_trans_4-like_N"/>
</dbReference>
<proteinExistence type="predicted"/>
<dbReference type="Pfam" id="PF13579">
    <property type="entry name" value="Glyco_trans_4_4"/>
    <property type="match status" value="1"/>
</dbReference>
<sequence length="425" mass="46603">MNPPLRVLLVGRHFWPSASYDSTGFLCQLATGLHRSGVHVEVLSPRYAATWPERFEYREIPVHRPAAAPRSDWSMGRYVRHVTSWLKEHGRSFDVILVDSIREESVAAVDAAKSVGVATILISGGWAEHGDPLWWQTTRAARRCGVAAKSADFIIAKDAATQRLLISSGIPTERVRRIEIGFANSTGTADDSREAARTRLGKLNSDLSTMPDTPVIACLGRMERDGPMGLLSQSARYLVTRNPDVRIWFIGDGPTRQSLYDFMRADGVRNSIAMPGSFVDPSDLLIAADLYVQGAETGLDFSLPAAVAAAIPIVAVETPTVRALLGQSQPGADPAAACNDGSEVENVTWFAKGKAKSLRGAIRSVMDHLPDARKRARMLRRDLVRTRPHSQAIADYVDLIHHLRQQQRRRGLSDRPGNPSFEAAS</sequence>
<dbReference type="Proteomes" id="UP000319143">
    <property type="component" value="Unassembled WGS sequence"/>
</dbReference>
<gene>
    <name evidence="2" type="ORF">Poly41_52830</name>
</gene>
<dbReference type="GO" id="GO:0016757">
    <property type="term" value="F:glycosyltransferase activity"/>
    <property type="evidence" value="ECO:0007669"/>
    <property type="project" value="TreeGrafter"/>
</dbReference>
<reference evidence="2 3" key="1">
    <citation type="submission" date="2019-02" db="EMBL/GenBank/DDBJ databases">
        <title>Deep-cultivation of Planctomycetes and their phenomic and genomic characterization uncovers novel biology.</title>
        <authorList>
            <person name="Wiegand S."/>
            <person name="Jogler M."/>
            <person name="Boedeker C."/>
            <person name="Pinto D."/>
            <person name="Vollmers J."/>
            <person name="Rivas-Marin E."/>
            <person name="Kohn T."/>
            <person name="Peeters S.H."/>
            <person name="Heuer A."/>
            <person name="Rast P."/>
            <person name="Oberbeckmann S."/>
            <person name="Bunk B."/>
            <person name="Jeske O."/>
            <person name="Meyerdierks A."/>
            <person name="Storesund J.E."/>
            <person name="Kallscheuer N."/>
            <person name="Luecker S."/>
            <person name="Lage O.M."/>
            <person name="Pohl T."/>
            <person name="Merkel B.J."/>
            <person name="Hornburger P."/>
            <person name="Mueller R.-W."/>
            <person name="Bruemmer F."/>
            <person name="Labrenz M."/>
            <person name="Spormann A.M."/>
            <person name="Op Den Camp H."/>
            <person name="Overmann J."/>
            <person name="Amann R."/>
            <person name="Jetten M.S.M."/>
            <person name="Mascher T."/>
            <person name="Medema M.H."/>
            <person name="Devos D.P."/>
            <person name="Kaster A.-K."/>
            <person name="Ovreas L."/>
            <person name="Rohde M."/>
            <person name="Galperin M.Y."/>
            <person name="Jogler C."/>
        </authorList>
    </citation>
    <scope>NUCLEOTIDE SEQUENCE [LARGE SCALE GENOMIC DNA]</scope>
    <source>
        <strain evidence="2 3">Poly41</strain>
    </source>
</reference>
<dbReference type="OrthoDB" id="232381at2"/>
<comment type="caution">
    <text evidence="2">The sequence shown here is derived from an EMBL/GenBank/DDBJ whole genome shotgun (WGS) entry which is preliminary data.</text>
</comment>
<dbReference type="SUPFAM" id="SSF53756">
    <property type="entry name" value="UDP-Glycosyltransferase/glycogen phosphorylase"/>
    <property type="match status" value="1"/>
</dbReference>
<evidence type="ECO:0000313" key="2">
    <source>
        <dbReference type="EMBL" id="TWU32905.1"/>
    </source>
</evidence>
<dbReference type="AlphaFoldDB" id="A0A5C6D9Q8"/>
<dbReference type="Pfam" id="PF13692">
    <property type="entry name" value="Glyco_trans_1_4"/>
    <property type="match status" value="1"/>
</dbReference>
<dbReference type="Gene3D" id="3.40.50.2000">
    <property type="entry name" value="Glycogen Phosphorylase B"/>
    <property type="match status" value="2"/>
</dbReference>
<organism evidence="2 3">
    <name type="scientific">Novipirellula artificiosorum</name>
    <dbReference type="NCBI Taxonomy" id="2528016"/>
    <lineage>
        <taxon>Bacteria</taxon>
        <taxon>Pseudomonadati</taxon>
        <taxon>Planctomycetota</taxon>
        <taxon>Planctomycetia</taxon>
        <taxon>Pirellulales</taxon>
        <taxon>Pirellulaceae</taxon>
        <taxon>Novipirellula</taxon>
    </lineage>
</organism>
<keyword evidence="3" id="KW-1185">Reference proteome</keyword>
<dbReference type="EMBL" id="SJPV01000011">
    <property type="protein sequence ID" value="TWU32905.1"/>
    <property type="molecule type" value="Genomic_DNA"/>
</dbReference>
<dbReference type="RefSeq" id="WP_146530037.1">
    <property type="nucleotide sequence ID" value="NZ_SJPV01000011.1"/>
</dbReference>
<dbReference type="PANTHER" id="PTHR45947">
    <property type="entry name" value="SULFOQUINOVOSYL TRANSFERASE SQD2"/>
    <property type="match status" value="1"/>
</dbReference>
<evidence type="ECO:0000259" key="1">
    <source>
        <dbReference type="Pfam" id="PF13579"/>
    </source>
</evidence>
<dbReference type="InterPro" id="IPR050194">
    <property type="entry name" value="Glycosyltransferase_grp1"/>
</dbReference>
<dbReference type="PANTHER" id="PTHR45947:SF3">
    <property type="entry name" value="SULFOQUINOVOSYL TRANSFERASE SQD2"/>
    <property type="match status" value="1"/>
</dbReference>
<evidence type="ECO:0000313" key="3">
    <source>
        <dbReference type="Proteomes" id="UP000319143"/>
    </source>
</evidence>
<accession>A0A5C6D9Q8</accession>